<evidence type="ECO:0000256" key="3">
    <source>
        <dbReference type="ARBA" id="ARBA00022723"/>
    </source>
</evidence>
<dbReference type="Proteomes" id="UP001165122">
    <property type="component" value="Unassembled WGS sequence"/>
</dbReference>
<dbReference type="GO" id="GO:0006508">
    <property type="term" value="P:proteolysis"/>
    <property type="evidence" value="ECO:0007669"/>
    <property type="project" value="UniProtKB-KW"/>
</dbReference>
<protein>
    <submittedName>
        <fullName evidence="13">Uncharacterized protein</fullName>
    </submittedName>
</protein>
<dbReference type="Pfam" id="PF16187">
    <property type="entry name" value="Peptidase_M16_M"/>
    <property type="match status" value="1"/>
</dbReference>
<evidence type="ECO:0000259" key="12">
    <source>
        <dbReference type="Pfam" id="PF22456"/>
    </source>
</evidence>
<evidence type="ECO:0000256" key="6">
    <source>
        <dbReference type="ARBA" id="ARBA00023049"/>
    </source>
</evidence>
<feature type="domain" description="Coenzyme PQQ synthesis protein F-like C-terminal lobe" evidence="12">
    <location>
        <begin position="983"/>
        <end position="1085"/>
    </location>
</feature>
<comment type="caution">
    <text evidence="13">The sequence shown here is derived from an EMBL/GenBank/DDBJ whole genome shotgun (WGS) entry which is preliminary data.</text>
</comment>
<dbReference type="GO" id="GO:0004222">
    <property type="term" value="F:metalloendopeptidase activity"/>
    <property type="evidence" value="ECO:0007669"/>
    <property type="project" value="InterPro"/>
</dbReference>
<evidence type="ECO:0000256" key="7">
    <source>
        <dbReference type="RuleBase" id="RU004447"/>
    </source>
</evidence>
<evidence type="ECO:0000259" key="9">
    <source>
        <dbReference type="Pfam" id="PF00675"/>
    </source>
</evidence>
<dbReference type="InterPro" id="IPR054734">
    <property type="entry name" value="PqqF-like_C_4"/>
</dbReference>
<dbReference type="PROSITE" id="PS00143">
    <property type="entry name" value="INSULINASE"/>
    <property type="match status" value="1"/>
</dbReference>
<feature type="domain" description="Peptidase M16 C-terminal" evidence="10">
    <location>
        <begin position="250"/>
        <end position="443"/>
    </location>
</feature>
<accession>A0A9W7FDQ0</accession>
<dbReference type="GO" id="GO:0046872">
    <property type="term" value="F:metal ion binding"/>
    <property type="evidence" value="ECO:0007669"/>
    <property type="project" value="UniProtKB-KW"/>
</dbReference>
<dbReference type="InterPro" id="IPR011249">
    <property type="entry name" value="Metalloenz_LuxS/M16"/>
</dbReference>
<keyword evidence="6" id="KW-0482">Metalloprotease</keyword>
<feature type="compositionally biased region" description="Pro residues" evidence="8">
    <location>
        <begin position="536"/>
        <end position="546"/>
    </location>
</feature>
<dbReference type="GO" id="GO:0005737">
    <property type="term" value="C:cytoplasm"/>
    <property type="evidence" value="ECO:0007669"/>
    <property type="project" value="UniProtKB-ARBA"/>
</dbReference>
<evidence type="ECO:0000313" key="14">
    <source>
        <dbReference type="Proteomes" id="UP001165122"/>
    </source>
</evidence>
<organism evidence="13 14">
    <name type="scientific">Triparma laevis f. longispina</name>
    <dbReference type="NCBI Taxonomy" id="1714387"/>
    <lineage>
        <taxon>Eukaryota</taxon>
        <taxon>Sar</taxon>
        <taxon>Stramenopiles</taxon>
        <taxon>Ochrophyta</taxon>
        <taxon>Bolidophyceae</taxon>
        <taxon>Parmales</taxon>
        <taxon>Triparmaceae</taxon>
        <taxon>Triparma</taxon>
    </lineage>
</organism>
<dbReference type="Pfam" id="PF00675">
    <property type="entry name" value="Peptidase_M16"/>
    <property type="match status" value="1"/>
</dbReference>
<dbReference type="Pfam" id="PF22456">
    <property type="entry name" value="PqqF-like_C_4"/>
    <property type="match status" value="1"/>
</dbReference>
<evidence type="ECO:0000256" key="8">
    <source>
        <dbReference type="SAM" id="MobiDB-lite"/>
    </source>
</evidence>
<dbReference type="InterPro" id="IPR050626">
    <property type="entry name" value="Peptidase_M16"/>
</dbReference>
<evidence type="ECO:0000313" key="13">
    <source>
        <dbReference type="EMBL" id="GMI10256.1"/>
    </source>
</evidence>
<feature type="compositionally biased region" description="Acidic residues" evidence="8">
    <location>
        <begin position="52"/>
        <end position="95"/>
    </location>
</feature>
<keyword evidence="4" id="KW-0378">Hydrolase</keyword>
<evidence type="ECO:0000256" key="2">
    <source>
        <dbReference type="ARBA" id="ARBA00022670"/>
    </source>
</evidence>
<evidence type="ECO:0000256" key="4">
    <source>
        <dbReference type="ARBA" id="ARBA00022801"/>
    </source>
</evidence>
<proteinExistence type="inferred from homology"/>
<dbReference type="OrthoDB" id="952271at2759"/>
<keyword evidence="2" id="KW-0645">Protease</keyword>
<evidence type="ECO:0000259" key="10">
    <source>
        <dbReference type="Pfam" id="PF05193"/>
    </source>
</evidence>
<comment type="similarity">
    <text evidence="1 7">Belongs to the peptidase M16 family.</text>
</comment>
<gene>
    <name evidence="13" type="ORF">TrLO_g6747</name>
</gene>
<dbReference type="AlphaFoldDB" id="A0A9W7FDQ0"/>
<dbReference type="Gene3D" id="3.30.830.10">
    <property type="entry name" value="Metalloenzyme, LuxS/M16 peptidase-like"/>
    <property type="match status" value="4"/>
</dbReference>
<name>A0A9W7FDQ0_9STRA</name>
<dbReference type="PANTHER" id="PTHR43690:SF18">
    <property type="entry name" value="INSULIN-DEGRADING ENZYME-RELATED"/>
    <property type="match status" value="1"/>
</dbReference>
<sequence length="1156" mass="131367">MTTILPDLNASKSPSDPNLYRHIQLPNGLKVLLIQDTLATRSNKADFIFGNESEDEESDEEGEEGEKEEEGEEGGEDDEEEDGDNDDEEDEEDETGERKASCSLTVGCGSLYDPPTHPGLAHLLEHMLFMGTEPFPSENHYDKSLSKWGGYDNAYTEMEHTVYYFDVDQAHFFRSLNIFRHFFSTPLLSPSSLSREIKAVQSEFDICLSSDSSRLQQLLCHVSKPDHPFNTFSWGNEESLNKKPEELEGKLREMFEMYYYAENMRMTIIGGFSLDTLQRRVEKMFDIVPPLPRLLHQTFKIDNTTIPATSTISELGYPFDPSTFQSLNYVIPLKSRHTLNLTYQLLPQTDKFKCKPTDYVCHLLGHESEGSILGWLKKFNLAQSIYAGVGGSGAEDSSGWCLFCVSVELTVAGVEEWQKIVEVIEEYIDILKNNTLPEYIWNEMIVMSDLRYKYQEAVSPLDTVEALGEEFGPTLAYPVERILDGQRLFEYREEEIEEVLKNLKNPRIDIMSSKWGKDEDFNPPTTQTTPTTPTTPDTPPKPPTNMPPIDTLNFAPPSTLPPFLLPSKMLTEPYFGTKYWTLPYPPPPPSTFKIEGLHLPEPNRFIPERFELKELESGEVRHGLVGSQIRICDMKEKKKEFYPATIISCTPSGLKVTYNDSFIDSIFLTLDSTPKEYNPGQSLMANKKRYKVKIDNVGVEVDPSEEFEEEGVKQQFPSIPPPANPSDLPKIGHKSSNIILHYSQTKLFSLPLVEYRLKLTPTSTFSTPNLTTLDLLSLIVGDRISEIGYDASLANVNYEVCNEMDGWVYLKVYGYDDKCLEMVEELVKVVVDGKAGEGYDRQKEELERRYGNKNFSGSSYATDLRLLNILKHKVQEKDKLEYLKTLNVETYEKNVKEILSSVRIEGLIVGNCVKSDATACGKLLSKLLQNPQPSPLKILRVYKLPPSKLITRPKLNPADLNTTVESYVQFGPDSVHKRVMVDLIVQLAEEAFFDQLRTKEQFGYSVSMDSKWSCGVVGLTFKVTSATKGGEEIRERIKEFQRWFEDEFLEEKGEGEKNFEDNVCSLAKNKLEVYSNLSELAGFLWGEITSGRYEWEAVRKEVTCLREVFRGGVKGVREFWRGRGGRLEVVVGEVGEAGGREEGVEYFDEVYTGIKF</sequence>
<keyword evidence="14" id="KW-1185">Reference proteome</keyword>
<evidence type="ECO:0000259" key="11">
    <source>
        <dbReference type="Pfam" id="PF16187"/>
    </source>
</evidence>
<keyword evidence="5" id="KW-0862">Zinc</keyword>
<reference evidence="14" key="1">
    <citation type="journal article" date="2023" name="Commun. Biol.">
        <title>Genome analysis of Parmales, the sister group of diatoms, reveals the evolutionary specialization of diatoms from phago-mixotrophs to photoautotrophs.</title>
        <authorList>
            <person name="Ban H."/>
            <person name="Sato S."/>
            <person name="Yoshikawa S."/>
            <person name="Yamada K."/>
            <person name="Nakamura Y."/>
            <person name="Ichinomiya M."/>
            <person name="Sato N."/>
            <person name="Blanc-Mathieu R."/>
            <person name="Endo H."/>
            <person name="Kuwata A."/>
            <person name="Ogata H."/>
        </authorList>
    </citation>
    <scope>NUCLEOTIDE SEQUENCE [LARGE SCALE GENOMIC DNA]</scope>
    <source>
        <strain evidence="14">NIES 3700</strain>
    </source>
</reference>
<dbReference type="InterPro" id="IPR001431">
    <property type="entry name" value="Pept_M16_Zn_BS"/>
</dbReference>
<dbReference type="InterPro" id="IPR032632">
    <property type="entry name" value="Peptidase_M16_M"/>
</dbReference>
<dbReference type="EMBL" id="BRXW01000147">
    <property type="protein sequence ID" value="GMI10256.1"/>
    <property type="molecule type" value="Genomic_DNA"/>
</dbReference>
<dbReference type="PANTHER" id="PTHR43690">
    <property type="entry name" value="NARDILYSIN"/>
    <property type="match status" value="1"/>
</dbReference>
<feature type="region of interest" description="Disordered" evidence="8">
    <location>
        <begin position="45"/>
        <end position="100"/>
    </location>
</feature>
<feature type="domain" description="Peptidase M16 middle/third" evidence="11">
    <location>
        <begin position="723"/>
        <end position="881"/>
    </location>
</feature>
<dbReference type="InterPro" id="IPR007863">
    <property type="entry name" value="Peptidase_M16_C"/>
</dbReference>
<evidence type="ECO:0000256" key="5">
    <source>
        <dbReference type="ARBA" id="ARBA00022833"/>
    </source>
</evidence>
<keyword evidence="3" id="KW-0479">Metal-binding</keyword>
<evidence type="ECO:0000256" key="1">
    <source>
        <dbReference type="ARBA" id="ARBA00007261"/>
    </source>
</evidence>
<dbReference type="InterPro" id="IPR011765">
    <property type="entry name" value="Pept_M16_N"/>
</dbReference>
<feature type="region of interest" description="Disordered" evidence="8">
    <location>
        <begin position="514"/>
        <end position="547"/>
    </location>
</feature>
<dbReference type="SUPFAM" id="SSF63411">
    <property type="entry name" value="LuxS/MPP-like metallohydrolase"/>
    <property type="match status" value="4"/>
</dbReference>
<dbReference type="Pfam" id="PF05193">
    <property type="entry name" value="Peptidase_M16_C"/>
    <property type="match status" value="1"/>
</dbReference>
<feature type="compositionally biased region" description="Low complexity" evidence="8">
    <location>
        <begin position="523"/>
        <end position="535"/>
    </location>
</feature>
<feature type="domain" description="Peptidase M16 N-terminal" evidence="9">
    <location>
        <begin position="94"/>
        <end position="211"/>
    </location>
</feature>